<organism evidence="1 2">
    <name type="scientific">Dickeya dianthicola</name>
    <dbReference type="NCBI Taxonomy" id="204039"/>
    <lineage>
        <taxon>Bacteria</taxon>
        <taxon>Pseudomonadati</taxon>
        <taxon>Pseudomonadota</taxon>
        <taxon>Gammaproteobacteria</taxon>
        <taxon>Enterobacterales</taxon>
        <taxon>Pectobacteriaceae</taxon>
        <taxon>Dickeya</taxon>
    </lineage>
</organism>
<accession>A0AAX1C5H3</accession>
<dbReference type="EMBL" id="QESZ01000018">
    <property type="protein sequence ID" value="PWD72559.1"/>
    <property type="molecule type" value="Genomic_DNA"/>
</dbReference>
<dbReference type="Pfam" id="PF05489">
    <property type="entry name" value="Phage_tail_X"/>
    <property type="match status" value="1"/>
</dbReference>
<name>A0AAX1C5H3_9GAMM</name>
<sequence length="67" mass="7341">MQVRAQQHDTVDALCWRHYGRTAGLTEQVLAINPGLADIGPILPHGLLVELPDVALAATQETLQLWD</sequence>
<dbReference type="RefSeq" id="WP_024104551.1">
    <property type="nucleotide sequence ID" value="NZ_CP162003.1"/>
</dbReference>
<dbReference type="Proteomes" id="UP000245055">
    <property type="component" value="Unassembled WGS sequence"/>
</dbReference>
<comment type="caution">
    <text evidence="1">The sequence shown here is derived from an EMBL/GenBank/DDBJ whole genome shotgun (WGS) entry which is preliminary data.</text>
</comment>
<gene>
    <name evidence="1" type="ORF">DF213_13410</name>
</gene>
<protein>
    <submittedName>
        <fullName evidence="1">Phage tail protein</fullName>
    </submittedName>
</protein>
<evidence type="ECO:0000313" key="1">
    <source>
        <dbReference type="EMBL" id="PWD72559.1"/>
    </source>
</evidence>
<dbReference type="AlphaFoldDB" id="A0AAX1C5H3"/>
<dbReference type="InterPro" id="IPR008861">
    <property type="entry name" value="GpX-like"/>
</dbReference>
<reference evidence="1 2" key="1">
    <citation type="submission" date="2018-05" db="EMBL/GenBank/DDBJ databases">
        <title>Genomic diversity of pathogens causing Blackleg of Potato in Pakistan.</title>
        <authorList>
            <person name="Sarfraz S."/>
            <person name="Riaz K."/>
            <person name="Oulghazi S."/>
            <person name="Cigna J."/>
            <person name="Sahi S.T."/>
            <person name="Khan S.H."/>
            <person name="Hameed A."/>
            <person name="Faure D."/>
        </authorList>
    </citation>
    <scope>NUCLEOTIDE SEQUENCE [LARGE SCALE GENOMIC DNA]</scope>
    <source>
        <strain evidence="1 2">SS70</strain>
    </source>
</reference>
<evidence type="ECO:0000313" key="2">
    <source>
        <dbReference type="Proteomes" id="UP000245055"/>
    </source>
</evidence>
<proteinExistence type="predicted"/>